<evidence type="ECO:0000313" key="2">
    <source>
        <dbReference type="Proteomes" id="UP001428341"/>
    </source>
</evidence>
<proteinExistence type="predicted"/>
<comment type="caution">
    <text evidence="1">The sequence shown here is derived from an EMBL/GenBank/DDBJ whole genome shotgun (WGS) entry which is preliminary data.</text>
</comment>
<accession>A0AAP0QFE9</accession>
<sequence length="169" mass="19105">MNNFRDHATAKASPPEKPILINKDEMVRLPATMNALERKNGNSSILPRSIKMEEDRVIKATRSKHGVIAVRQDHSGTATSVLEKWWAFFQFFLPESLFVRAHVRISVLSSHSLPLYALLFPFLSKWGLEATLIHSLSSGSTMPIPPQSQKIVVVPYRYRRAELRGDEGP</sequence>
<name>A0AAP0QFE9_9ROSI</name>
<organism evidence="1 2">
    <name type="scientific">Citrus x changshan-huyou</name>
    <dbReference type="NCBI Taxonomy" id="2935761"/>
    <lineage>
        <taxon>Eukaryota</taxon>
        <taxon>Viridiplantae</taxon>
        <taxon>Streptophyta</taxon>
        <taxon>Embryophyta</taxon>
        <taxon>Tracheophyta</taxon>
        <taxon>Spermatophyta</taxon>
        <taxon>Magnoliopsida</taxon>
        <taxon>eudicotyledons</taxon>
        <taxon>Gunneridae</taxon>
        <taxon>Pentapetalae</taxon>
        <taxon>rosids</taxon>
        <taxon>malvids</taxon>
        <taxon>Sapindales</taxon>
        <taxon>Rutaceae</taxon>
        <taxon>Aurantioideae</taxon>
        <taxon>Citrus</taxon>
    </lineage>
</organism>
<dbReference type="EMBL" id="JBCGBO010000007">
    <property type="protein sequence ID" value="KAK9187593.1"/>
    <property type="molecule type" value="Genomic_DNA"/>
</dbReference>
<protein>
    <submittedName>
        <fullName evidence="1">Uncharacterized protein</fullName>
    </submittedName>
</protein>
<gene>
    <name evidence="1" type="ORF">WN944_018991</name>
</gene>
<reference evidence="1 2" key="1">
    <citation type="submission" date="2024-05" db="EMBL/GenBank/DDBJ databases">
        <title>Haplotype-resolved chromosome-level genome assembly of Huyou (Citrus changshanensis).</title>
        <authorList>
            <person name="Miao C."/>
            <person name="Chen W."/>
            <person name="Wu Y."/>
            <person name="Wang L."/>
            <person name="Zhao S."/>
            <person name="Grierson D."/>
            <person name="Xu C."/>
            <person name="Chen K."/>
        </authorList>
    </citation>
    <scope>NUCLEOTIDE SEQUENCE [LARGE SCALE GENOMIC DNA]</scope>
    <source>
        <strain evidence="1">01-14</strain>
        <tissue evidence="1">Leaf</tissue>
    </source>
</reference>
<evidence type="ECO:0000313" key="1">
    <source>
        <dbReference type="EMBL" id="KAK9187593.1"/>
    </source>
</evidence>
<dbReference type="AlphaFoldDB" id="A0AAP0QFE9"/>
<keyword evidence="2" id="KW-1185">Reference proteome</keyword>
<dbReference type="Proteomes" id="UP001428341">
    <property type="component" value="Unassembled WGS sequence"/>
</dbReference>